<keyword evidence="2 9" id="KW-0812">Transmembrane</keyword>
<evidence type="ECO:0000256" key="4">
    <source>
        <dbReference type="ARBA" id="ARBA00023040"/>
    </source>
</evidence>
<comment type="caution">
    <text evidence="11">The sequence shown here is derived from an EMBL/GenBank/DDBJ whole genome shotgun (WGS) entry which is preliminary data.</text>
</comment>
<keyword evidence="6" id="KW-0675">Receptor</keyword>
<dbReference type="SUPFAM" id="SSF81321">
    <property type="entry name" value="Family A G protein-coupled receptor-like"/>
    <property type="match status" value="1"/>
</dbReference>
<evidence type="ECO:0000256" key="8">
    <source>
        <dbReference type="SAM" id="MobiDB-lite"/>
    </source>
</evidence>
<keyword evidence="13" id="KW-1185">Reference proteome</keyword>
<proteinExistence type="predicted"/>
<keyword evidence="5 9" id="KW-0472">Membrane</keyword>
<dbReference type="Gene3D" id="1.20.1070.10">
    <property type="entry name" value="Rhodopsin 7-helix transmembrane proteins"/>
    <property type="match status" value="2"/>
</dbReference>
<feature type="region of interest" description="Disordered" evidence="8">
    <location>
        <begin position="375"/>
        <end position="405"/>
    </location>
</feature>
<accession>A0A813N9I3</accession>
<keyword evidence="4" id="KW-0297">G-protein coupled receptor</keyword>
<dbReference type="CDD" id="cd00637">
    <property type="entry name" value="7tm_classA_rhodopsin-like"/>
    <property type="match status" value="1"/>
</dbReference>
<keyword evidence="7" id="KW-0807">Transducer</keyword>
<name>A0A813N9I3_9BILA</name>
<dbReference type="PRINTS" id="PR00237">
    <property type="entry name" value="GPCRRHODOPSN"/>
</dbReference>
<evidence type="ECO:0000256" key="2">
    <source>
        <dbReference type="ARBA" id="ARBA00022692"/>
    </source>
</evidence>
<feature type="transmembrane region" description="Helical" evidence="9">
    <location>
        <begin position="187"/>
        <end position="209"/>
    </location>
</feature>
<dbReference type="InterPro" id="IPR000276">
    <property type="entry name" value="GPCR_Rhodpsn"/>
</dbReference>
<evidence type="ECO:0000256" key="5">
    <source>
        <dbReference type="ARBA" id="ARBA00023136"/>
    </source>
</evidence>
<comment type="subcellular location">
    <subcellularLocation>
        <location evidence="1">Membrane</location>
        <topology evidence="1">Multi-pass membrane protein</topology>
    </subcellularLocation>
</comment>
<dbReference type="EMBL" id="CAJNOI010000002">
    <property type="protein sequence ID" value="CAF0729664.1"/>
    <property type="molecule type" value="Genomic_DNA"/>
</dbReference>
<dbReference type="OrthoDB" id="10046071at2759"/>
<feature type="domain" description="G-protein coupled receptors family 1 profile" evidence="10">
    <location>
        <begin position="123"/>
        <end position="498"/>
    </location>
</feature>
<evidence type="ECO:0000256" key="3">
    <source>
        <dbReference type="ARBA" id="ARBA00022989"/>
    </source>
</evidence>
<reference evidence="11" key="1">
    <citation type="submission" date="2021-02" db="EMBL/GenBank/DDBJ databases">
        <authorList>
            <person name="Nowell W R."/>
        </authorList>
    </citation>
    <scope>NUCLEOTIDE SEQUENCE</scope>
</reference>
<dbReference type="Proteomes" id="UP000663832">
    <property type="component" value="Unassembled WGS sequence"/>
</dbReference>
<feature type="transmembrane region" description="Helical" evidence="9">
    <location>
        <begin position="144"/>
        <end position="167"/>
    </location>
</feature>
<dbReference type="Pfam" id="PF00001">
    <property type="entry name" value="7tm_1"/>
    <property type="match status" value="1"/>
</dbReference>
<dbReference type="EMBL" id="CAJNOM010000014">
    <property type="protein sequence ID" value="CAF0796369.1"/>
    <property type="molecule type" value="Genomic_DNA"/>
</dbReference>
<dbReference type="Proteomes" id="UP000663877">
    <property type="component" value="Unassembled WGS sequence"/>
</dbReference>
<dbReference type="InterPro" id="IPR017452">
    <property type="entry name" value="GPCR_Rhodpsn_7TM"/>
</dbReference>
<dbReference type="GO" id="GO:0005886">
    <property type="term" value="C:plasma membrane"/>
    <property type="evidence" value="ECO:0007669"/>
    <property type="project" value="TreeGrafter"/>
</dbReference>
<feature type="transmembrane region" description="Helical" evidence="9">
    <location>
        <begin position="432"/>
        <end position="449"/>
    </location>
</feature>
<feature type="compositionally biased region" description="Low complexity" evidence="8">
    <location>
        <begin position="390"/>
        <end position="405"/>
    </location>
</feature>
<evidence type="ECO:0000313" key="11">
    <source>
        <dbReference type="EMBL" id="CAF0729664.1"/>
    </source>
</evidence>
<feature type="transmembrane region" description="Helical" evidence="9">
    <location>
        <begin position="106"/>
        <end position="132"/>
    </location>
</feature>
<dbReference type="PANTHER" id="PTHR24238:SF57">
    <property type="entry name" value="G-PROTEIN COUPLED RECEPTOR 83"/>
    <property type="match status" value="1"/>
</dbReference>
<dbReference type="PROSITE" id="PS50262">
    <property type="entry name" value="G_PROTEIN_RECEP_F1_2"/>
    <property type="match status" value="1"/>
</dbReference>
<evidence type="ECO:0000313" key="13">
    <source>
        <dbReference type="Proteomes" id="UP000663832"/>
    </source>
</evidence>
<evidence type="ECO:0000313" key="12">
    <source>
        <dbReference type="EMBL" id="CAF0796369.1"/>
    </source>
</evidence>
<sequence>MFVENPSQIDNMSSSLLSSYSSLLHMQCEILLPFFLNQTAFLKNQQLIPISIRELLLKNNVTFGSPKTIEECVVELERLSNNSNNINISNIKPLQTYEIQKHSRSLILFVFLIAFVSFISIIGNLCLAKVLYSKRFRLSQTDRIVLCLAISELCLVLIDSPIEIYRFLSFSFSITWLCRFHTFFESFFSSCIIFYHLLGVFDRFVYIYGHTSSNVSVLSTWCRRISTKSGTIILLILPILCSLPIAICNLLHAHILRAPSQIKICVVQYANGLLISLLISFYILPLLLSFFLHAKLIYFIRSKRTQRYLATTPHALLTKNTNTLDSQAISQKNQRRTNPKILTNNQLLLQTKTNKTNARNQRVVMFNTNTAGNAPRTIMTTTTGGQQVPTNNSSNSSASSRSSTSTGYMSLTSPVILYKINSQANANAKRTVLLLVLLLSFYVLCWAPYNIYTWRHAYQVATKDQNPQLTNRTSTYDYNLTITASIDNLHANLRRIIFINYSLYLLSMISMCFSFILYFSLNKQARQEFSHFIGCICPQFVGPRQEEYNRQKVKQDNERGRRLQYHTRYQHHYPSNNQLLLLAHNNNQRVKTTRFNTHPMIAPPVPLHSDRQKRANSVEQKLESALSKRTVLTYGCHIQCCP</sequence>
<dbReference type="PANTHER" id="PTHR24238">
    <property type="entry name" value="G-PROTEIN COUPLED RECEPTOR"/>
    <property type="match status" value="1"/>
</dbReference>
<protein>
    <recommendedName>
        <fullName evidence="10">G-protein coupled receptors family 1 profile domain-containing protein</fullName>
    </recommendedName>
</protein>
<dbReference type="AlphaFoldDB" id="A0A813N9I3"/>
<keyword evidence="3 9" id="KW-1133">Transmembrane helix</keyword>
<evidence type="ECO:0000256" key="9">
    <source>
        <dbReference type="SAM" id="Phobius"/>
    </source>
</evidence>
<evidence type="ECO:0000256" key="1">
    <source>
        <dbReference type="ARBA" id="ARBA00004141"/>
    </source>
</evidence>
<feature type="transmembrane region" description="Helical" evidence="9">
    <location>
        <begin position="273"/>
        <end position="298"/>
    </location>
</feature>
<evidence type="ECO:0000313" key="14">
    <source>
        <dbReference type="Proteomes" id="UP000663877"/>
    </source>
</evidence>
<organism evidence="11 14">
    <name type="scientific">Adineta steineri</name>
    <dbReference type="NCBI Taxonomy" id="433720"/>
    <lineage>
        <taxon>Eukaryota</taxon>
        <taxon>Metazoa</taxon>
        <taxon>Spiralia</taxon>
        <taxon>Gnathifera</taxon>
        <taxon>Rotifera</taxon>
        <taxon>Eurotatoria</taxon>
        <taxon>Bdelloidea</taxon>
        <taxon>Adinetida</taxon>
        <taxon>Adinetidae</taxon>
        <taxon>Adineta</taxon>
    </lineage>
</organism>
<gene>
    <name evidence="11" type="ORF">BJG266_LOCUS1090</name>
    <name evidence="12" type="ORF">QVE165_LOCUS3981</name>
</gene>
<feature type="transmembrane region" description="Helical" evidence="9">
    <location>
        <begin position="230"/>
        <end position="253"/>
    </location>
</feature>
<feature type="transmembrane region" description="Helical" evidence="9">
    <location>
        <begin position="501"/>
        <end position="521"/>
    </location>
</feature>
<evidence type="ECO:0000259" key="10">
    <source>
        <dbReference type="PROSITE" id="PS50262"/>
    </source>
</evidence>
<evidence type="ECO:0000256" key="7">
    <source>
        <dbReference type="ARBA" id="ARBA00023224"/>
    </source>
</evidence>
<feature type="compositionally biased region" description="Polar residues" evidence="8">
    <location>
        <begin position="375"/>
        <end position="389"/>
    </location>
</feature>
<evidence type="ECO:0000256" key="6">
    <source>
        <dbReference type="ARBA" id="ARBA00023170"/>
    </source>
</evidence>
<dbReference type="GO" id="GO:0008188">
    <property type="term" value="F:neuropeptide receptor activity"/>
    <property type="evidence" value="ECO:0007669"/>
    <property type="project" value="TreeGrafter"/>
</dbReference>